<keyword evidence="3" id="KW-1185">Reference proteome</keyword>
<sequence length="115" mass="13006">MTLPQVSRLCNPFPFLPEPFKPDQPPDVQADAARQPTRSSKAKRATHGVFFINSQLEHPDLHTLYIHRDRTEARFRRAARGMAAEGDGEEGKTETRKGKEGGQTGRRERIDPGRK</sequence>
<accession>A0A5B7FI23</accession>
<evidence type="ECO:0000256" key="1">
    <source>
        <dbReference type="SAM" id="MobiDB-lite"/>
    </source>
</evidence>
<evidence type="ECO:0000313" key="2">
    <source>
        <dbReference type="EMBL" id="MPC45096.1"/>
    </source>
</evidence>
<dbReference type="EMBL" id="VSRR010006566">
    <property type="protein sequence ID" value="MPC45096.1"/>
    <property type="molecule type" value="Genomic_DNA"/>
</dbReference>
<comment type="caution">
    <text evidence="2">The sequence shown here is derived from an EMBL/GenBank/DDBJ whole genome shotgun (WGS) entry which is preliminary data.</text>
</comment>
<feature type="region of interest" description="Disordered" evidence="1">
    <location>
        <begin position="76"/>
        <end position="115"/>
    </location>
</feature>
<reference evidence="2 3" key="1">
    <citation type="submission" date="2019-05" db="EMBL/GenBank/DDBJ databases">
        <title>Another draft genome of Portunus trituberculatus and its Hox gene families provides insights of decapod evolution.</title>
        <authorList>
            <person name="Jeong J.-H."/>
            <person name="Song I."/>
            <person name="Kim S."/>
            <person name="Choi T."/>
            <person name="Kim D."/>
            <person name="Ryu S."/>
            <person name="Kim W."/>
        </authorList>
    </citation>
    <scope>NUCLEOTIDE SEQUENCE [LARGE SCALE GENOMIC DNA]</scope>
    <source>
        <tissue evidence="2">Muscle</tissue>
    </source>
</reference>
<evidence type="ECO:0000313" key="3">
    <source>
        <dbReference type="Proteomes" id="UP000324222"/>
    </source>
</evidence>
<dbReference type="Proteomes" id="UP000324222">
    <property type="component" value="Unassembled WGS sequence"/>
</dbReference>
<feature type="region of interest" description="Disordered" evidence="1">
    <location>
        <begin position="1"/>
        <end position="46"/>
    </location>
</feature>
<gene>
    <name evidence="2" type="ORF">E2C01_038781</name>
</gene>
<feature type="compositionally biased region" description="Basic and acidic residues" evidence="1">
    <location>
        <begin position="89"/>
        <end position="115"/>
    </location>
</feature>
<organism evidence="2 3">
    <name type="scientific">Portunus trituberculatus</name>
    <name type="common">Swimming crab</name>
    <name type="synonym">Neptunus trituberculatus</name>
    <dbReference type="NCBI Taxonomy" id="210409"/>
    <lineage>
        <taxon>Eukaryota</taxon>
        <taxon>Metazoa</taxon>
        <taxon>Ecdysozoa</taxon>
        <taxon>Arthropoda</taxon>
        <taxon>Crustacea</taxon>
        <taxon>Multicrustacea</taxon>
        <taxon>Malacostraca</taxon>
        <taxon>Eumalacostraca</taxon>
        <taxon>Eucarida</taxon>
        <taxon>Decapoda</taxon>
        <taxon>Pleocyemata</taxon>
        <taxon>Brachyura</taxon>
        <taxon>Eubrachyura</taxon>
        <taxon>Portunoidea</taxon>
        <taxon>Portunidae</taxon>
        <taxon>Portuninae</taxon>
        <taxon>Portunus</taxon>
    </lineage>
</organism>
<feature type="compositionally biased region" description="Pro residues" evidence="1">
    <location>
        <begin position="14"/>
        <end position="25"/>
    </location>
</feature>
<proteinExistence type="predicted"/>
<name>A0A5B7FI23_PORTR</name>
<protein>
    <submittedName>
        <fullName evidence="2">Uncharacterized protein</fullName>
    </submittedName>
</protein>
<dbReference type="AlphaFoldDB" id="A0A5B7FI23"/>